<protein>
    <submittedName>
        <fullName evidence="2">Helix-turn-helix transcriptional regulator</fullName>
    </submittedName>
</protein>
<evidence type="ECO:0000313" key="5">
    <source>
        <dbReference type="Proteomes" id="UP000677234"/>
    </source>
</evidence>
<evidence type="ECO:0000313" key="2">
    <source>
        <dbReference type="EMBL" id="QQE75743.1"/>
    </source>
</evidence>
<reference evidence="2 4" key="1">
    <citation type="submission" date="2020-12" db="EMBL/GenBank/DDBJ databases">
        <title>strain FJAT-54423T represents a novel species of the genus Brevibacillus.</title>
        <authorList>
            <person name="Tang R."/>
        </authorList>
    </citation>
    <scope>NUCLEOTIDE SEQUENCE [LARGE SCALE GENOMIC DNA]</scope>
    <source>
        <strain evidence="2 4">FJAT-54423</strain>
    </source>
</reference>
<dbReference type="SUPFAM" id="SSF47413">
    <property type="entry name" value="lambda repressor-like DNA-binding domains"/>
    <property type="match status" value="1"/>
</dbReference>
<dbReference type="EMBL" id="CP073708">
    <property type="protein sequence ID" value="QUO42769.1"/>
    <property type="molecule type" value="Genomic_DNA"/>
</dbReference>
<dbReference type="Proteomes" id="UP000595847">
    <property type="component" value="Chromosome"/>
</dbReference>
<keyword evidence="5" id="KW-1185">Reference proteome</keyword>
<dbReference type="AlphaFoldDB" id="A0A7T5ENB8"/>
<accession>A0A7T5ENB8</accession>
<dbReference type="EMBL" id="CP066308">
    <property type="protein sequence ID" value="QQE75743.1"/>
    <property type="molecule type" value="Genomic_DNA"/>
</dbReference>
<dbReference type="RefSeq" id="WP_198829257.1">
    <property type="nucleotide sequence ID" value="NZ_CP066308.1"/>
</dbReference>
<proteinExistence type="predicted"/>
<evidence type="ECO:0000313" key="4">
    <source>
        <dbReference type="Proteomes" id="UP000595847"/>
    </source>
</evidence>
<dbReference type="CDD" id="cd00093">
    <property type="entry name" value="HTH_XRE"/>
    <property type="match status" value="1"/>
</dbReference>
<evidence type="ECO:0000313" key="3">
    <source>
        <dbReference type="EMBL" id="QUO42769.1"/>
    </source>
</evidence>
<reference evidence="3" key="2">
    <citation type="submission" date="2021-04" db="EMBL/GenBank/DDBJ databases">
        <title>Brevibacillus composti FJAT-54423, complete genome.</title>
        <authorList>
            <person name="Tang R."/>
        </authorList>
    </citation>
    <scope>NUCLEOTIDE SEQUENCE</scope>
    <source>
        <strain evidence="3">FJAT-54424</strain>
    </source>
</reference>
<evidence type="ECO:0000259" key="1">
    <source>
        <dbReference type="Pfam" id="PF01381"/>
    </source>
</evidence>
<dbReference type="InterPro" id="IPR001387">
    <property type="entry name" value="Cro/C1-type_HTH"/>
</dbReference>
<feature type="domain" description="HTH cro/C1-type" evidence="1">
    <location>
        <begin position="13"/>
        <end position="64"/>
    </location>
</feature>
<sequence length="74" mass="8564">MFGLGKKRSKLGKWLDHRGITQQKLSKDSGVNNNTISRLATDDEYLPTMRTAQRILKAIRKIDPDVKQDDFWSM</sequence>
<dbReference type="Pfam" id="PF01381">
    <property type="entry name" value="HTH_3"/>
    <property type="match status" value="1"/>
</dbReference>
<name>A0A7T5ENB8_9BACL</name>
<organism evidence="2 4">
    <name type="scientific">Brevibacillus composti</name>
    <dbReference type="NCBI Taxonomy" id="2796470"/>
    <lineage>
        <taxon>Bacteria</taxon>
        <taxon>Bacillati</taxon>
        <taxon>Bacillota</taxon>
        <taxon>Bacilli</taxon>
        <taxon>Bacillales</taxon>
        <taxon>Paenibacillaceae</taxon>
        <taxon>Brevibacillus</taxon>
    </lineage>
</organism>
<dbReference type="Gene3D" id="1.10.260.40">
    <property type="entry name" value="lambda repressor-like DNA-binding domains"/>
    <property type="match status" value="1"/>
</dbReference>
<dbReference type="Proteomes" id="UP000677234">
    <property type="component" value="Chromosome"/>
</dbReference>
<dbReference type="GO" id="GO:0003677">
    <property type="term" value="F:DNA binding"/>
    <property type="evidence" value="ECO:0007669"/>
    <property type="project" value="InterPro"/>
</dbReference>
<dbReference type="KEGG" id="bcop:JD108_07655"/>
<dbReference type="InterPro" id="IPR010982">
    <property type="entry name" value="Lambda_DNA-bd_dom_sf"/>
</dbReference>
<gene>
    <name evidence="2" type="ORF">JD108_07655</name>
    <name evidence="3" type="ORF">KDJ56_07335</name>
</gene>